<evidence type="ECO:0000313" key="2">
    <source>
        <dbReference type="EMBL" id="MEF2110911.1"/>
    </source>
</evidence>
<name>A0ABU7UI35_9CLOT</name>
<evidence type="ECO:0000313" key="3">
    <source>
        <dbReference type="Proteomes" id="UP001498469"/>
    </source>
</evidence>
<keyword evidence="3" id="KW-1185">Reference proteome</keyword>
<dbReference type="RefSeq" id="WP_216247553.1">
    <property type="nucleotide sequence ID" value="NZ_JAZHFS010000001.1"/>
</dbReference>
<sequence>MEIYIFNRRLEFQGILDNFTSLRWVRRYLKCGEFELNCDSTPESLNLLARENIIYKKGDTEAGYIEFRNLKQDIEGKEVLIIKGKFLTGYLNRRIIWGTEILNVTTEVAMRTLVNKNGVAPVDPNRIIPKLMLGTIKNYTEKVDYQVSYANLAEELECLSNVSNLGHRITFDITNRKLELDVYKGIDRSVNQSINPRCIFAKEFENILEQEYVDSLNNYKNLALIGGIGEGAERKLVTVGSSSGLDRFEIFADQKSLSNTEDIGGVSTTMSDADYTLLLIGKGNETLAETLEIQTFDSKINSNSNLTYKIDFDLGDIVTYVSKKWGLTIDSRITEVEEVYEEAGPQINITFGNNIPTLIDKIKRLVK</sequence>
<accession>A0ABU7UI35</accession>
<dbReference type="EMBL" id="JAZHFS010000001">
    <property type="protein sequence ID" value="MEF2110911.1"/>
    <property type="molecule type" value="Genomic_DNA"/>
</dbReference>
<proteinExistence type="predicted"/>
<reference evidence="2 3" key="1">
    <citation type="submission" date="2023-11" db="EMBL/GenBank/DDBJ databases">
        <title>Draft genome sequence of a psychrophilic Clostridium strain from permafrost water brine.</title>
        <authorList>
            <person name="Shcherbakova V.A."/>
            <person name="Trubitsyn V.E."/>
            <person name="Zakharyuk A.G."/>
        </authorList>
    </citation>
    <scope>NUCLEOTIDE SEQUENCE [LARGE SCALE GENOMIC DNA]</scope>
    <source>
        <strain evidence="2 3">14F</strain>
    </source>
</reference>
<dbReference type="Proteomes" id="UP001498469">
    <property type="component" value="Unassembled WGS sequence"/>
</dbReference>
<gene>
    <name evidence="2" type="ORF">SJI18_01155</name>
</gene>
<feature type="domain" description="Gp28/Gp37-like" evidence="1">
    <location>
        <begin position="2"/>
        <end position="353"/>
    </location>
</feature>
<evidence type="ECO:0000259" key="1">
    <source>
        <dbReference type="Pfam" id="PF14594"/>
    </source>
</evidence>
<dbReference type="InterPro" id="IPR029432">
    <property type="entry name" value="Gp28/Gp37-like_dom"/>
</dbReference>
<organism evidence="2 3">
    <name type="scientific">Clostridium frigoriphilum</name>
    <dbReference type="NCBI Taxonomy" id="443253"/>
    <lineage>
        <taxon>Bacteria</taxon>
        <taxon>Bacillati</taxon>
        <taxon>Bacillota</taxon>
        <taxon>Clostridia</taxon>
        <taxon>Eubacteriales</taxon>
        <taxon>Clostridiaceae</taxon>
        <taxon>Clostridium</taxon>
    </lineage>
</organism>
<protein>
    <submittedName>
        <fullName evidence="2">Siphovirus ReqiPepy6 Gp37-like family protein</fullName>
    </submittedName>
</protein>
<dbReference type="Pfam" id="PF14594">
    <property type="entry name" value="Sipho_Gp37"/>
    <property type="match status" value="1"/>
</dbReference>
<comment type="caution">
    <text evidence="2">The sequence shown here is derived from an EMBL/GenBank/DDBJ whole genome shotgun (WGS) entry which is preliminary data.</text>
</comment>